<organism evidence="2 3">
    <name type="scientific">Leptonema illini</name>
    <dbReference type="NCBI Taxonomy" id="183"/>
    <lineage>
        <taxon>Bacteria</taxon>
        <taxon>Pseudomonadati</taxon>
        <taxon>Spirochaetota</taxon>
        <taxon>Spirochaetia</taxon>
        <taxon>Leptospirales</taxon>
        <taxon>Leptospiraceae</taxon>
        <taxon>Leptonema</taxon>
    </lineage>
</organism>
<dbReference type="EMBL" id="WBUI01000023">
    <property type="protein sequence ID" value="KAB2930088.1"/>
    <property type="molecule type" value="Genomic_DNA"/>
</dbReference>
<keyword evidence="1" id="KW-0812">Transmembrane</keyword>
<feature type="transmembrane region" description="Helical" evidence="1">
    <location>
        <begin position="146"/>
        <end position="164"/>
    </location>
</feature>
<evidence type="ECO:0000256" key="1">
    <source>
        <dbReference type="SAM" id="Phobius"/>
    </source>
</evidence>
<protein>
    <submittedName>
        <fullName evidence="2">Uncharacterized protein</fullName>
    </submittedName>
</protein>
<keyword evidence="1" id="KW-1133">Transmembrane helix</keyword>
<accession>A0A833GYN1</accession>
<keyword evidence="1" id="KW-0472">Membrane</keyword>
<proteinExistence type="predicted"/>
<dbReference type="AlphaFoldDB" id="A0A833GYN1"/>
<dbReference type="Proteomes" id="UP000460298">
    <property type="component" value="Unassembled WGS sequence"/>
</dbReference>
<comment type="caution">
    <text evidence="2">The sequence shown here is derived from an EMBL/GenBank/DDBJ whole genome shotgun (WGS) entry which is preliminary data.</text>
</comment>
<gene>
    <name evidence="2" type="ORF">F9K24_18025</name>
</gene>
<reference evidence="2 3" key="1">
    <citation type="submission" date="2019-10" db="EMBL/GenBank/DDBJ databases">
        <title>Extracellular Electron Transfer in a Candidatus Methanoperedens spp. Enrichment Culture.</title>
        <authorList>
            <person name="Berger S."/>
            <person name="Rangel Shaw D."/>
            <person name="Berben T."/>
            <person name="In 'T Zandt M."/>
            <person name="Frank J."/>
            <person name="Reimann J."/>
            <person name="Jetten M.S.M."/>
            <person name="Welte C.U."/>
        </authorList>
    </citation>
    <scope>NUCLEOTIDE SEQUENCE [LARGE SCALE GENOMIC DNA]</scope>
    <source>
        <strain evidence="2">SB12</strain>
    </source>
</reference>
<evidence type="ECO:0000313" key="3">
    <source>
        <dbReference type="Proteomes" id="UP000460298"/>
    </source>
</evidence>
<evidence type="ECO:0000313" key="2">
    <source>
        <dbReference type="EMBL" id="KAB2930088.1"/>
    </source>
</evidence>
<name>A0A833GYN1_9LEPT</name>
<sequence length="174" mass="19114">MHPKIFVSYNPGVEMEQSTALRLQTIASLYGATVYLPDRLGGTSLKKETEERILDSHAFVLFATSGLSKTVMEEVRFALHNNKRVVIFHDSTTGKRIKISASEGQLVDVLFDPYKGTPAAILQKAFDQGGIVQNARLPENASSPNPALSAVIGIGLGLFMLWALNEDEPQKTRR</sequence>